<dbReference type="SUPFAM" id="SSF81383">
    <property type="entry name" value="F-box domain"/>
    <property type="match status" value="1"/>
</dbReference>
<sequence length="344" mass="40258">MTTNDRFNQLPDSVLHHIMSFMKARAAVRTCVLSKRWRRLWASLRHLQFDLIESDQNTLDWPEGYYEFISRMLQERENIDVHTFCMGDEFHKLHDDDERARKWIDYAVNHNARVIDVVIEQWSDLPQSIYTCKSLEKLHVYIENPAPIILPVSQQQLQHHRITFKCPHTRVLWVWIINQKSTLSLSFLLRCCGTLLDLMKEELQTCPTFFNLAELCIYGCASCHSNMIARMLEKSPYLQKLTIRHGQSYNHKLLNCEFTRIKGAVFKSKYLDTVAIEMQSLCSTSTVKPFIEDLVETMEGGNNSFKINLIIQKYSKAPIDDFETLCSTLAQENPQINLSYKLLK</sequence>
<dbReference type="Proteomes" id="UP001210211">
    <property type="component" value="Unassembled WGS sequence"/>
</dbReference>
<evidence type="ECO:0000313" key="2">
    <source>
        <dbReference type="EMBL" id="KAJ3687244.1"/>
    </source>
</evidence>
<proteinExistence type="predicted"/>
<reference evidence="2 3" key="1">
    <citation type="journal article" date="2022" name="Cell">
        <title>Repeat-based holocentromeres influence genome architecture and karyotype evolution.</title>
        <authorList>
            <person name="Hofstatter P.G."/>
            <person name="Thangavel G."/>
            <person name="Lux T."/>
            <person name="Neumann P."/>
            <person name="Vondrak T."/>
            <person name="Novak P."/>
            <person name="Zhang M."/>
            <person name="Costa L."/>
            <person name="Castellani M."/>
            <person name="Scott A."/>
            <person name="Toegelov H."/>
            <person name="Fuchs J."/>
            <person name="Mata-Sucre Y."/>
            <person name="Dias Y."/>
            <person name="Vanzela A.L.L."/>
            <person name="Huettel B."/>
            <person name="Almeida C.C.S."/>
            <person name="Simkova H."/>
            <person name="Souza G."/>
            <person name="Pedrosa-Harand A."/>
            <person name="Macas J."/>
            <person name="Mayer K.F.X."/>
            <person name="Houben A."/>
            <person name="Marques A."/>
        </authorList>
    </citation>
    <scope>NUCLEOTIDE SEQUENCE [LARGE SCALE GENOMIC DNA]</scope>
    <source>
        <strain evidence="2">RhyTen1mFocal</strain>
    </source>
</reference>
<dbReference type="Gene3D" id="1.20.1280.50">
    <property type="match status" value="1"/>
</dbReference>
<dbReference type="SUPFAM" id="SSF52047">
    <property type="entry name" value="RNI-like"/>
    <property type="match status" value="1"/>
</dbReference>
<dbReference type="InterPro" id="IPR001810">
    <property type="entry name" value="F-box_dom"/>
</dbReference>
<evidence type="ECO:0000259" key="1">
    <source>
        <dbReference type="SMART" id="SM00256"/>
    </source>
</evidence>
<gene>
    <name evidence="2" type="ORF">LUZ61_016408</name>
</gene>
<dbReference type="InterPro" id="IPR053197">
    <property type="entry name" value="F-box_SCFL_complex_component"/>
</dbReference>
<name>A0AAD6EK28_9POAL</name>
<organism evidence="2 3">
    <name type="scientific">Rhynchospora tenuis</name>
    <dbReference type="NCBI Taxonomy" id="198213"/>
    <lineage>
        <taxon>Eukaryota</taxon>
        <taxon>Viridiplantae</taxon>
        <taxon>Streptophyta</taxon>
        <taxon>Embryophyta</taxon>
        <taxon>Tracheophyta</taxon>
        <taxon>Spermatophyta</taxon>
        <taxon>Magnoliopsida</taxon>
        <taxon>Liliopsida</taxon>
        <taxon>Poales</taxon>
        <taxon>Cyperaceae</taxon>
        <taxon>Cyperoideae</taxon>
        <taxon>Rhynchosporeae</taxon>
        <taxon>Rhynchospora</taxon>
    </lineage>
</organism>
<dbReference type="InterPro" id="IPR053781">
    <property type="entry name" value="F-box_AtFBL13-like"/>
</dbReference>
<evidence type="ECO:0000313" key="3">
    <source>
        <dbReference type="Proteomes" id="UP001210211"/>
    </source>
</evidence>
<keyword evidence="3" id="KW-1185">Reference proteome</keyword>
<accession>A0AAD6EK28</accession>
<protein>
    <recommendedName>
        <fullName evidence="1">F-box domain-containing protein</fullName>
    </recommendedName>
</protein>
<dbReference type="SMART" id="SM00256">
    <property type="entry name" value="FBOX"/>
    <property type="match status" value="1"/>
</dbReference>
<dbReference type="EMBL" id="JAMRDG010000002">
    <property type="protein sequence ID" value="KAJ3687244.1"/>
    <property type="molecule type" value="Genomic_DNA"/>
</dbReference>
<comment type="caution">
    <text evidence="2">The sequence shown here is derived from an EMBL/GenBank/DDBJ whole genome shotgun (WGS) entry which is preliminary data.</text>
</comment>
<dbReference type="AlphaFoldDB" id="A0AAD6EK28"/>
<dbReference type="PANTHER" id="PTHR34223:SF51">
    <property type="entry name" value="OS06G0556300 PROTEIN"/>
    <property type="match status" value="1"/>
</dbReference>
<dbReference type="InterPro" id="IPR036047">
    <property type="entry name" value="F-box-like_dom_sf"/>
</dbReference>
<dbReference type="CDD" id="cd22160">
    <property type="entry name" value="F-box_AtFBL13-like"/>
    <property type="match status" value="1"/>
</dbReference>
<dbReference type="Pfam" id="PF00646">
    <property type="entry name" value="F-box"/>
    <property type="match status" value="1"/>
</dbReference>
<dbReference type="PANTHER" id="PTHR34223">
    <property type="entry name" value="OS11G0201299 PROTEIN"/>
    <property type="match status" value="1"/>
</dbReference>
<feature type="domain" description="F-box" evidence="1">
    <location>
        <begin position="10"/>
        <end position="50"/>
    </location>
</feature>